<sequence>HFKIKHCLPDSPRRTPESLLTLAYKAATKPTGRPDPIYYPGRLAPRLLVSDLYQRTSYPEVRRGIAEGLTEGSPLGAQGALPMSPIPGPYAAGYLESYLPPAPCRRLYRAHLYHQRQVYRLYQQYVQDLPAGPPVPPLQ</sequence>
<accession>M4HX73</accession>
<dbReference type="Proteomes" id="UP000146576">
    <property type="component" value="Segment"/>
</dbReference>
<evidence type="ECO:0000313" key="2">
    <source>
        <dbReference type="Proteomes" id="UP000146576"/>
    </source>
</evidence>
<reference evidence="1 2" key="1">
    <citation type="journal article" date="2013" name="J. Gen. Virol.">
        <title>Four novel papillomavirus sequences support a broad diversity among equine papillomaviruses.</title>
        <authorList>
            <person name="Lange C."/>
            <person name="Vetsch E."/>
            <person name="Ackermann M."/>
            <person name="Favrot C."/>
            <person name="Tobler K."/>
        </authorList>
    </citation>
    <scope>NUCLEOTIDE SEQUENCE [LARGE SCALE GENOMIC DNA]</scope>
    <source>
        <strain evidence="1">Sirkar_2011</strain>
    </source>
</reference>
<protein>
    <submittedName>
        <fullName evidence="1">Putative E4 early protein</fullName>
    </submittedName>
</protein>
<dbReference type="EMBL" id="JQ965698">
    <property type="protein sequence ID" value="AFU07681.1"/>
    <property type="molecule type" value="Genomic_DNA"/>
</dbReference>
<organism evidence="1 2">
    <name type="scientific">Equus caballus papillomavirus 6</name>
    <dbReference type="NCBI Taxonomy" id="1235427"/>
    <lineage>
        <taxon>Viruses</taxon>
        <taxon>Monodnaviria</taxon>
        <taxon>Shotokuvirae</taxon>
        <taxon>Cossaviricota</taxon>
        <taxon>Papovaviricetes</taxon>
        <taxon>Zurhausenvirales</taxon>
        <taxon>Papillomaviridae</taxon>
        <taxon>Firstpapillomavirinae</taxon>
        <taxon>Dyorhopapillomavirus</taxon>
        <taxon>Dyorhopapillomavirus 1</taxon>
    </lineage>
</organism>
<dbReference type="GeneID" id="14757616"/>
<feature type="non-terminal residue" evidence="1">
    <location>
        <position position="1"/>
    </location>
</feature>
<name>M4HX73_9PAPI</name>
<dbReference type="KEGG" id="vg:14757616"/>
<dbReference type="RefSeq" id="YP_007518495.1">
    <property type="nucleotide sequence ID" value="NC_020500.1"/>
</dbReference>
<proteinExistence type="predicted"/>
<evidence type="ECO:0000313" key="1">
    <source>
        <dbReference type="EMBL" id="AFU07681.1"/>
    </source>
</evidence>
<dbReference type="OrthoDB" id="35915at10239"/>